<proteinExistence type="inferred from homology"/>
<keyword evidence="6 9" id="KW-0560">Oxidoreductase</keyword>
<dbReference type="PANTHER" id="PTHR30002">
    <property type="entry name" value="EPOXYQUEUOSINE REDUCTASE"/>
    <property type="match status" value="1"/>
</dbReference>
<evidence type="ECO:0000256" key="5">
    <source>
        <dbReference type="ARBA" id="ARBA00022785"/>
    </source>
</evidence>
<sequence length="453" mass="49260">MTKVAELRAAEGACPAGSLGPAKKSTPYGACTSNPPALKEREHLRAPNERIGSFGRPPKHRRPPRKILAGPDLRRAVEARARHLGFDAIRVTRPDAVPELRERLPEWLAAAHHGDMDWMADRADQRADPGALWPQVRSVVMLGMNYGPETDPLALIERRDRAAIAAYAQRRDYHEVIKGKLKELGGYLSAKGDVRVKVFVDTAPVMEKPLAAASGLGWQGKHTVLISRDLGNWLLLGAIYTSADLESDAPETDHCGSCRRCLDICPTSAFPAPYQLDARRCISYLTIEHAGAIPAEFREAIGNRVFGCDDCLAVCPWNKFAVVAGEGRLAARADLDAPPLAELASLDEPAFRARFAGTPIKRTGRDRFLRNVLIAIGNSGRPDLAHEAVRCLADTSPLVRGMAVWAASRLLDLHSLRNLFEAHATGEADAHVAAEWRAALDSASLAHPEIATP</sequence>
<comment type="function">
    <text evidence="9">Catalyzes the conversion of epoxyqueuosine (oQ) to queuosine (Q), which is a hypermodified base found in the wobble positions of tRNA(Asp), tRNA(Asn), tRNA(His) and tRNA(Tyr).</text>
</comment>
<dbReference type="EC" id="1.17.99.6" evidence="9"/>
<comment type="subcellular location">
    <subcellularLocation>
        <location evidence="9">Cytoplasm</location>
    </subcellularLocation>
</comment>
<feature type="binding site" evidence="9">
    <location>
        <position position="315"/>
    </location>
    <ligand>
        <name>[4Fe-4S] cluster</name>
        <dbReference type="ChEBI" id="CHEBI:49883"/>
        <label>1</label>
    </ligand>
</feature>
<keyword evidence="7 9" id="KW-0408">Iron</keyword>
<feature type="binding site" evidence="9">
    <location>
        <position position="225"/>
    </location>
    <ligand>
        <name>cob(II)alamin</name>
        <dbReference type="ChEBI" id="CHEBI:16304"/>
    </ligand>
</feature>
<feature type="region of interest" description="Disordered" evidence="10">
    <location>
        <begin position="14"/>
        <end position="37"/>
    </location>
</feature>
<dbReference type="PROSITE" id="PS00198">
    <property type="entry name" value="4FE4S_FER_1"/>
    <property type="match status" value="1"/>
</dbReference>
<feature type="binding site" evidence="9">
    <location>
        <position position="201"/>
    </location>
    <ligand>
        <name>cob(II)alamin</name>
        <dbReference type="ChEBI" id="CHEBI:16304"/>
    </ligand>
</feature>
<dbReference type="NCBIfam" id="TIGR00276">
    <property type="entry name" value="tRNA epoxyqueuosine(34) reductase QueG"/>
    <property type="match status" value="1"/>
</dbReference>
<dbReference type="InterPro" id="IPR017896">
    <property type="entry name" value="4Fe4S_Fe-S-bd"/>
</dbReference>
<comment type="catalytic activity">
    <reaction evidence="9">
        <text>epoxyqueuosine(34) in tRNA + AH2 = queuosine(34) in tRNA + A + H2O</text>
        <dbReference type="Rhea" id="RHEA:32159"/>
        <dbReference type="Rhea" id="RHEA-COMP:18571"/>
        <dbReference type="Rhea" id="RHEA-COMP:18582"/>
        <dbReference type="ChEBI" id="CHEBI:13193"/>
        <dbReference type="ChEBI" id="CHEBI:15377"/>
        <dbReference type="ChEBI" id="CHEBI:17499"/>
        <dbReference type="ChEBI" id="CHEBI:194431"/>
        <dbReference type="ChEBI" id="CHEBI:194443"/>
        <dbReference type="EC" id="1.17.99.6"/>
    </reaction>
</comment>
<keyword evidence="13" id="KW-1185">Reference proteome</keyword>
<feature type="binding site" evidence="9">
    <location>
        <position position="258"/>
    </location>
    <ligand>
        <name>[4Fe-4S] cluster</name>
        <dbReference type="ChEBI" id="CHEBI:49883"/>
        <label>1</label>
    </ligand>
</feature>
<feature type="binding site" evidence="9">
    <location>
        <position position="281"/>
    </location>
    <ligand>
        <name>[4Fe-4S] cluster</name>
        <dbReference type="ChEBI" id="CHEBI:49883"/>
        <label>2</label>
    </ligand>
</feature>
<keyword evidence="2 9" id="KW-0963">Cytoplasm</keyword>
<evidence type="ECO:0000313" key="12">
    <source>
        <dbReference type="EMBL" id="GJD94380.1"/>
    </source>
</evidence>
<keyword evidence="3 9" id="KW-0819">tRNA processing</keyword>
<comment type="cofactor">
    <cofactor evidence="9">
        <name>[4Fe-4S] cluster</name>
        <dbReference type="ChEBI" id="CHEBI:49883"/>
    </cofactor>
    <text evidence="9">Binds 2 [4Fe-4S] clusters per monomer.</text>
</comment>
<evidence type="ECO:0000256" key="10">
    <source>
        <dbReference type="SAM" id="MobiDB-lite"/>
    </source>
</evidence>
<evidence type="ECO:0000256" key="7">
    <source>
        <dbReference type="ARBA" id="ARBA00023004"/>
    </source>
</evidence>
<evidence type="ECO:0000259" key="11">
    <source>
        <dbReference type="PROSITE" id="PS51379"/>
    </source>
</evidence>
<dbReference type="PROSITE" id="PS51379">
    <property type="entry name" value="4FE4S_FER_2"/>
    <property type="match status" value="1"/>
</dbReference>
<evidence type="ECO:0000256" key="9">
    <source>
        <dbReference type="HAMAP-Rule" id="MF_00916"/>
    </source>
</evidence>
<comment type="similarity">
    <text evidence="9">Belongs to the QueG family.</text>
</comment>
<keyword evidence="9" id="KW-0846">Cobalamin</keyword>
<comment type="caution">
    <text evidence="9">Lacks conserved residue(s) required for the propagation of feature annotation.</text>
</comment>
<reference evidence="12" key="1">
    <citation type="journal article" date="2021" name="Front. Microbiol.">
        <title>Comprehensive Comparative Genomics and Phenotyping of Methylobacterium Species.</title>
        <authorList>
            <person name="Alessa O."/>
            <person name="Ogura Y."/>
            <person name="Fujitani Y."/>
            <person name="Takami H."/>
            <person name="Hayashi T."/>
            <person name="Sahin N."/>
            <person name="Tani A."/>
        </authorList>
    </citation>
    <scope>NUCLEOTIDE SEQUENCE</scope>
    <source>
        <strain evidence="12">DSM 19015</strain>
    </source>
</reference>
<evidence type="ECO:0000256" key="4">
    <source>
        <dbReference type="ARBA" id="ARBA00022723"/>
    </source>
</evidence>
<dbReference type="Gene3D" id="3.30.70.20">
    <property type="match status" value="1"/>
</dbReference>
<feature type="binding site" evidence="9">
    <location>
        <begin position="308"/>
        <end position="309"/>
    </location>
    <ligand>
        <name>cob(II)alamin</name>
        <dbReference type="ChEBI" id="CHEBI:16304"/>
    </ligand>
</feature>
<keyword evidence="4 9" id="KW-0479">Metal-binding</keyword>
<dbReference type="PANTHER" id="PTHR30002:SF4">
    <property type="entry name" value="EPOXYQUEUOSINE REDUCTASE"/>
    <property type="match status" value="1"/>
</dbReference>
<evidence type="ECO:0000256" key="1">
    <source>
        <dbReference type="ARBA" id="ARBA00022485"/>
    </source>
</evidence>
<comment type="subunit">
    <text evidence="9">Monomer.</text>
</comment>
<feature type="active site" description="Proton donor" evidence="9">
    <location>
        <position position="201"/>
    </location>
</feature>
<keyword evidence="8 9" id="KW-0411">Iron-sulfur</keyword>
<dbReference type="EMBL" id="BPQP01000022">
    <property type="protein sequence ID" value="GJD94380.1"/>
    <property type="molecule type" value="Genomic_DNA"/>
</dbReference>
<feature type="binding site" evidence="9">
    <location>
        <position position="255"/>
    </location>
    <ligand>
        <name>[4Fe-4S] cluster</name>
        <dbReference type="ChEBI" id="CHEBI:49883"/>
        <label>1</label>
    </ligand>
</feature>
<feature type="binding site" evidence="9">
    <location>
        <position position="236"/>
    </location>
    <ligand>
        <name>cob(II)alamin</name>
        <dbReference type="ChEBI" id="CHEBI:16304"/>
    </ligand>
</feature>
<dbReference type="SUPFAM" id="SSF46548">
    <property type="entry name" value="alpha-helical ferredoxin"/>
    <property type="match status" value="1"/>
</dbReference>
<accession>A0ABQ4RXX6</accession>
<feature type="binding site" evidence="9">
    <location>
        <position position="283"/>
    </location>
    <ligand>
        <name>cob(II)alamin</name>
        <dbReference type="ChEBI" id="CHEBI:16304"/>
    </ligand>
</feature>
<evidence type="ECO:0000313" key="13">
    <source>
        <dbReference type="Proteomes" id="UP001055125"/>
    </source>
</evidence>
<keyword evidence="9" id="KW-0170">Cobalt</keyword>
<feature type="binding site" evidence="9">
    <location>
        <position position="265"/>
    </location>
    <ligand>
        <name>[4Fe-4S] cluster</name>
        <dbReference type="ChEBI" id="CHEBI:49883"/>
        <label>2</label>
    </ligand>
</feature>
<gene>
    <name evidence="12" type="primary">queG_1</name>
    <name evidence="9" type="synonym">queG</name>
    <name evidence="12" type="ORF">OCOJLMKI_1582</name>
</gene>
<comment type="caution">
    <text evidence="12">The sequence shown here is derived from an EMBL/GenBank/DDBJ whole genome shotgun (WGS) entry which is preliminary data.</text>
</comment>
<dbReference type="InterPro" id="IPR013542">
    <property type="entry name" value="QueG_DUF1730"/>
</dbReference>
<feature type="domain" description="4Fe-4S ferredoxin-type" evidence="11">
    <location>
        <begin position="246"/>
        <end position="275"/>
    </location>
</feature>
<dbReference type="Proteomes" id="UP001055125">
    <property type="component" value="Unassembled WGS sequence"/>
</dbReference>
<comment type="cofactor">
    <cofactor evidence="9">
        <name>cob(II)alamin</name>
        <dbReference type="ChEBI" id="CHEBI:16304"/>
    </cofactor>
</comment>
<feature type="binding site" evidence="9">
    <location>
        <position position="126"/>
    </location>
    <ligand>
        <name>cob(II)alamin</name>
        <dbReference type="ChEBI" id="CHEBI:16304"/>
    </ligand>
</feature>
<dbReference type="InterPro" id="IPR017900">
    <property type="entry name" value="4Fe4S_Fe_S_CS"/>
</dbReference>
<dbReference type="Pfam" id="PF13484">
    <property type="entry name" value="Fer4_16"/>
    <property type="match status" value="1"/>
</dbReference>
<keyword evidence="5 9" id="KW-0671">Queuosine biosynthesis</keyword>
<dbReference type="Pfam" id="PF08331">
    <property type="entry name" value="QueG_DUF1730"/>
    <property type="match status" value="1"/>
</dbReference>
<keyword evidence="1 9" id="KW-0004">4Fe-4S</keyword>
<protein>
    <recommendedName>
        <fullName evidence="9">Epoxyqueuosine reductase</fullName>
        <ecNumber evidence="9">1.17.99.6</ecNumber>
    </recommendedName>
    <alternativeName>
        <fullName evidence="9">Queuosine biosynthesis protein QueG</fullName>
    </alternativeName>
</protein>
<evidence type="ECO:0000256" key="8">
    <source>
        <dbReference type="ARBA" id="ARBA00023014"/>
    </source>
</evidence>
<name>A0ABQ4RXX6_9HYPH</name>
<feature type="binding site" evidence="9">
    <location>
        <position position="261"/>
    </location>
    <ligand>
        <name>[4Fe-4S] cluster</name>
        <dbReference type="ChEBI" id="CHEBI:49883"/>
        <label>1</label>
    </ligand>
</feature>
<evidence type="ECO:0000256" key="3">
    <source>
        <dbReference type="ARBA" id="ARBA00022694"/>
    </source>
</evidence>
<evidence type="ECO:0000256" key="6">
    <source>
        <dbReference type="ARBA" id="ARBA00023002"/>
    </source>
</evidence>
<evidence type="ECO:0000256" key="2">
    <source>
        <dbReference type="ARBA" id="ARBA00022490"/>
    </source>
</evidence>
<dbReference type="HAMAP" id="MF_00916">
    <property type="entry name" value="QueG"/>
    <property type="match status" value="1"/>
</dbReference>
<reference evidence="12" key="2">
    <citation type="submission" date="2021-08" db="EMBL/GenBank/DDBJ databases">
        <authorList>
            <person name="Tani A."/>
            <person name="Ola A."/>
            <person name="Ogura Y."/>
            <person name="Katsura K."/>
            <person name="Hayashi T."/>
        </authorList>
    </citation>
    <scope>NUCLEOTIDE SEQUENCE</scope>
    <source>
        <strain evidence="12">DSM 19015</strain>
    </source>
</reference>
<dbReference type="InterPro" id="IPR004453">
    <property type="entry name" value="QueG"/>
</dbReference>
<feature type="binding site" evidence="9">
    <location>
        <position position="308"/>
    </location>
    <ligand>
        <name>[4Fe-4S] cluster</name>
        <dbReference type="ChEBI" id="CHEBI:49883"/>
        <label>2</label>
    </ligand>
</feature>
<feature type="binding site" evidence="9">
    <location>
        <position position="311"/>
    </location>
    <ligand>
        <name>[4Fe-4S] cluster</name>
        <dbReference type="ChEBI" id="CHEBI:49883"/>
        <label>2</label>
    </ligand>
</feature>
<comment type="pathway">
    <text evidence="9">tRNA modification; tRNA-queuosine biosynthesis.</text>
</comment>
<organism evidence="12 13">
    <name type="scientific">Methylobacterium iners</name>
    <dbReference type="NCBI Taxonomy" id="418707"/>
    <lineage>
        <taxon>Bacteria</taxon>
        <taxon>Pseudomonadati</taxon>
        <taxon>Pseudomonadota</taxon>
        <taxon>Alphaproteobacteria</taxon>
        <taxon>Hyphomicrobiales</taxon>
        <taxon>Methylobacteriaceae</taxon>
        <taxon>Methylobacterium</taxon>
    </lineage>
</organism>